<evidence type="ECO:0000313" key="3">
    <source>
        <dbReference type="EMBL" id="QCO12992.1"/>
    </source>
</evidence>
<dbReference type="SUPFAM" id="SSF51735">
    <property type="entry name" value="NAD(P)-binding Rossmann-fold domains"/>
    <property type="match status" value="1"/>
</dbReference>
<dbReference type="GO" id="GO:0016491">
    <property type="term" value="F:oxidoreductase activity"/>
    <property type="evidence" value="ECO:0007669"/>
    <property type="project" value="UniProtKB-KW"/>
</dbReference>
<protein>
    <submittedName>
        <fullName evidence="3">SDR family oxidoreductase</fullName>
    </submittedName>
</protein>
<keyword evidence="2" id="KW-0560">Oxidoreductase</keyword>
<dbReference type="Proteomes" id="UP000298774">
    <property type="component" value="Plasmid p3"/>
</dbReference>
<accession>A0A4D8R6W1</accession>
<geneLocation type="plasmid" evidence="3 4">
    <name>p3</name>
</geneLocation>
<gene>
    <name evidence="3" type="ORF">D3868_28780</name>
</gene>
<dbReference type="PRINTS" id="PR00081">
    <property type="entry name" value="GDHRDH"/>
</dbReference>
<dbReference type="Pfam" id="PF13561">
    <property type="entry name" value="adh_short_C2"/>
    <property type="match status" value="1"/>
</dbReference>
<reference evidence="3 4" key="1">
    <citation type="submission" date="2018-09" db="EMBL/GenBank/DDBJ databases">
        <title>Whole genome based analysis of evolution and adaptive divergence in Indian and Brazilian strains of Azospirillum brasilense.</title>
        <authorList>
            <person name="Singh C."/>
            <person name="Tripathi A.K."/>
        </authorList>
    </citation>
    <scope>NUCLEOTIDE SEQUENCE [LARGE SCALE GENOMIC DNA]</scope>
    <source>
        <strain evidence="3 4">MTCC4038</strain>
        <plasmid evidence="3 4">p3</plasmid>
    </source>
</reference>
<evidence type="ECO:0000256" key="2">
    <source>
        <dbReference type="ARBA" id="ARBA00023002"/>
    </source>
</evidence>
<dbReference type="PANTHER" id="PTHR24321:SF8">
    <property type="entry name" value="ESTRADIOL 17-BETA-DEHYDROGENASE 8-RELATED"/>
    <property type="match status" value="1"/>
</dbReference>
<dbReference type="InterPro" id="IPR036291">
    <property type="entry name" value="NAD(P)-bd_dom_sf"/>
</dbReference>
<evidence type="ECO:0000256" key="1">
    <source>
        <dbReference type="ARBA" id="ARBA00006484"/>
    </source>
</evidence>
<dbReference type="Gene3D" id="3.40.50.720">
    <property type="entry name" value="NAD(P)-binding Rossmann-like Domain"/>
    <property type="match status" value="1"/>
</dbReference>
<sequence length="83" mass="8331">MVPPSRARVNAVAPGPIATPIWSKVGLPEDALGQVAAQVTSRLLPGSFGAPGSIADAALFLASDQAANIYGQELVVDGGYTIG</sequence>
<dbReference type="AlphaFoldDB" id="A0A4D8R6W1"/>
<organism evidence="3 4">
    <name type="scientific">Azospirillum brasilense</name>
    <dbReference type="NCBI Taxonomy" id="192"/>
    <lineage>
        <taxon>Bacteria</taxon>
        <taxon>Pseudomonadati</taxon>
        <taxon>Pseudomonadota</taxon>
        <taxon>Alphaproteobacteria</taxon>
        <taxon>Rhodospirillales</taxon>
        <taxon>Azospirillaceae</taxon>
        <taxon>Azospirillum</taxon>
    </lineage>
</organism>
<keyword evidence="3" id="KW-0614">Plasmid</keyword>
<dbReference type="PANTHER" id="PTHR24321">
    <property type="entry name" value="DEHYDROGENASES, SHORT CHAIN"/>
    <property type="match status" value="1"/>
</dbReference>
<comment type="similarity">
    <text evidence="1">Belongs to the short-chain dehydrogenases/reductases (SDR) family.</text>
</comment>
<name>A0A4D8R6W1_AZOBR</name>
<proteinExistence type="inferred from homology"/>
<evidence type="ECO:0000313" key="4">
    <source>
        <dbReference type="Proteomes" id="UP000298774"/>
    </source>
</evidence>
<dbReference type="EMBL" id="CP032342">
    <property type="protein sequence ID" value="QCO12992.1"/>
    <property type="molecule type" value="Genomic_DNA"/>
</dbReference>
<dbReference type="InterPro" id="IPR002347">
    <property type="entry name" value="SDR_fam"/>
</dbReference>